<gene>
    <name evidence="3" type="ORF">HBH25_10085</name>
</gene>
<accession>A0ABX0YCT6</accession>
<protein>
    <submittedName>
        <fullName evidence="3">DUF1851 domain-containing protein</fullName>
    </submittedName>
</protein>
<comment type="caution">
    <text evidence="3">The sequence shown here is derived from an EMBL/GenBank/DDBJ whole genome shotgun (WGS) entry which is preliminary data.</text>
</comment>
<dbReference type="Pfam" id="PF08906">
    <property type="entry name" value="T6SS_Tdi1_C"/>
    <property type="match status" value="1"/>
</dbReference>
<evidence type="ECO:0000313" key="3">
    <source>
        <dbReference type="EMBL" id="NJP01213.1"/>
    </source>
</evidence>
<keyword evidence="4" id="KW-1185">Reference proteome</keyword>
<evidence type="ECO:0000259" key="1">
    <source>
        <dbReference type="Pfam" id="PF08887"/>
    </source>
</evidence>
<dbReference type="Proteomes" id="UP000746535">
    <property type="component" value="Unassembled WGS sequence"/>
</dbReference>
<feature type="domain" description="T6SS immunity protein Tdi1 C-terminal" evidence="2">
    <location>
        <begin position="126"/>
        <end position="194"/>
    </location>
</feature>
<evidence type="ECO:0000259" key="2">
    <source>
        <dbReference type="Pfam" id="PF08906"/>
    </source>
</evidence>
<sequence length="205" mass="23447">MDDAFDIFLERFGGITDPVKVPGSSIEHYKGKLPNRWLEYWAKHGWCGFGDGLFWIVNPQDYEPVVQSWLAGTALEANDTYHLIARSAFGDLYLWGEKTGACVTIVSVYARYDIDDPGITDEQMDEEAEVFLLSQEVEDNDFENMFRRARKKLGALKHDEMYGFVPALMLGGSEKFDNLEKLKAVEHLMILSQFAELEPYNFPDV</sequence>
<feature type="domain" description="GAD-related" evidence="1">
    <location>
        <begin position="4"/>
        <end position="107"/>
    </location>
</feature>
<dbReference type="InterPro" id="IPR014983">
    <property type="entry name" value="GAD-rel"/>
</dbReference>
<dbReference type="InterPro" id="IPR015002">
    <property type="entry name" value="T6SS_Tdi1_C"/>
</dbReference>
<dbReference type="RefSeq" id="WP_168083778.1">
    <property type="nucleotide sequence ID" value="NZ_JAAVJI010000004.1"/>
</dbReference>
<dbReference type="EMBL" id="JAAVJI010000004">
    <property type="protein sequence ID" value="NJP01213.1"/>
    <property type="molecule type" value="Genomic_DNA"/>
</dbReference>
<proteinExistence type="predicted"/>
<organism evidence="3 4">
    <name type="scientific">Pseudomonas quercus</name>
    <dbReference type="NCBI Taxonomy" id="2722792"/>
    <lineage>
        <taxon>Bacteria</taxon>
        <taxon>Pseudomonadati</taxon>
        <taxon>Pseudomonadota</taxon>
        <taxon>Gammaproteobacteria</taxon>
        <taxon>Pseudomonadales</taxon>
        <taxon>Pseudomonadaceae</taxon>
        <taxon>Pseudomonas</taxon>
    </lineage>
</organism>
<evidence type="ECO:0000313" key="4">
    <source>
        <dbReference type="Proteomes" id="UP000746535"/>
    </source>
</evidence>
<reference evidence="3 4" key="1">
    <citation type="submission" date="2020-03" db="EMBL/GenBank/DDBJ databases">
        <authorList>
            <person name="Wang L."/>
            <person name="He N."/>
            <person name="Li Y."/>
            <person name="Fang Y."/>
            <person name="Zhang F."/>
        </authorList>
    </citation>
    <scope>NUCLEOTIDE SEQUENCE [LARGE SCALE GENOMIC DNA]</scope>
    <source>
        <strain evidence="4">hsmgli-8</strain>
    </source>
</reference>
<name>A0ABX0YCT6_9PSED</name>
<dbReference type="Pfam" id="PF08887">
    <property type="entry name" value="GAD-like"/>
    <property type="match status" value="1"/>
</dbReference>